<gene>
    <name evidence="1" type="ordered locus">SM11_chr1398</name>
</gene>
<dbReference type="EMBL" id="CP001830">
    <property type="protein sequence ID" value="AEH78674.1"/>
    <property type="molecule type" value="Genomic_DNA"/>
</dbReference>
<dbReference type="Proteomes" id="UP000009045">
    <property type="component" value="Chromosome"/>
</dbReference>
<organism evidence="1 2">
    <name type="scientific">Sinorhizobium meliloti (strain SM11)</name>
    <dbReference type="NCBI Taxonomy" id="707241"/>
    <lineage>
        <taxon>Bacteria</taxon>
        <taxon>Pseudomonadati</taxon>
        <taxon>Pseudomonadota</taxon>
        <taxon>Alphaproteobacteria</taxon>
        <taxon>Hyphomicrobiales</taxon>
        <taxon>Rhizobiaceae</taxon>
        <taxon>Sinorhizobium/Ensifer group</taxon>
        <taxon>Sinorhizobium</taxon>
    </lineage>
</organism>
<name>F7X622_SINMM</name>
<accession>F7X622</accession>
<dbReference type="HOGENOM" id="CLU_3348706_0_0_5"/>
<sequence length="37" mass="4273">MAFKSIYDKPFLTKSNLFRPLLDALNTRRKAPSTPSF</sequence>
<dbReference type="AlphaFoldDB" id="F7X622"/>
<evidence type="ECO:0000313" key="1">
    <source>
        <dbReference type="EMBL" id="AEH78674.1"/>
    </source>
</evidence>
<reference evidence="1 2" key="1">
    <citation type="journal article" date="2011" name="J. Biotechnol.">
        <title>The complete genome sequence of the dominant Sinorhizobium meliloti field isolate SM11 extends the S. meliloti pan-genome.</title>
        <authorList>
            <person name="Schneiker-Bekel S."/>
            <person name="Wibberg D."/>
            <person name="Bekel T."/>
            <person name="Blom J."/>
            <person name="Linke B."/>
            <person name="Neuweger H."/>
            <person name="Stiens M."/>
            <person name="Vorholter F.J."/>
            <person name="Weidner S."/>
            <person name="Goesmann A."/>
            <person name="Puhler A."/>
            <person name="Schluter A."/>
        </authorList>
    </citation>
    <scope>NUCLEOTIDE SEQUENCE [LARGE SCALE GENOMIC DNA]</scope>
    <source>
        <strain evidence="1 2">SM11</strain>
    </source>
</reference>
<evidence type="ECO:0000313" key="2">
    <source>
        <dbReference type="Proteomes" id="UP000009045"/>
    </source>
</evidence>
<protein>
    <submittedName>
        <fullName evidence="1">Uncharacterized protein</fullName>
    </submittedName>
</protein>
<dbReference type="KEGG" id="smx:SM11_chr1398"/>
<dbReference type="PATRIC" id="fig|707241.3.peg.1471"/>
<proteinExistence type="predicted"/>